<gene>
    <name evidence="1" type="ORF">D5086_032758</name>
</gene>
<accession>A0ACC4AFQ7</accession>
<evidence type="ECO:0000313" key="1">
    <source>
        <dbReference type="EMBL" id="KAL3564712.1"/>
    </source>
</evidence>
<protein>
    <submittedName>
        <fullName evidence="1">Uncharacterized protein</fullName>
    </submittedName>
</protein>
<reference evidence="1 2" key="1">
    <citation type="journal article" date="2024" name="Plant Biotechnol. J.">
        <title>Genome and CRISPR/Cas9 system of a widespread forest tree (Populus alba) in the world.</title>
        <authorList>
            <person name="Liu Y.J."/>
            <person name="Jiang P.F."/>
            <person name="Han X.M."/>
            <person name="Li X.Y."/>
            <person name="Wang H.M."/>
            <person name="Wang Y.J."/>
            <person name="Wang X.X."/>
            <person name="Zeng Q.Y."/>
        </authorList>
    </citation>
    <scope>NUCLEOTIDE SEQUENCE [LARGE SCALE GENOMIC DNA]</scope>
    <source>
        <strain evidence="2">cv. PAL-ZL1</strain>
    </source>
</reference>
<organism evidence="1 2">
    <name type="scientific">Populus alba</name>
    <name type="common">White poplar</name>
    <dbReference type="NCBI Taxonomy" id="43335"/>
    <lineage>
        <taxon>Eukaryota</taxon>
        <taxon>Viridiplantae</taxon>
        <taxon>Streptophyta</taxon>
        <taxon>Embryophyta</taxon>
        <taxon>Tracheophyta</taxon>
        <taxon>Spermatophyta</taxon>
        <taxon>Magnoliopsida</taxon>
        <taxon>eudicotyledons</taxon>
        <taxon>Gunneridae</taxon>
        <taxon>Pentapetalae</taxon>
        <taxon>rosids</taxon>
        <taxon>fabids</taxon>
        <taxon>Malpighiales</taxon>
        <taxon>Salicaceae</taxon>
        <taxon>Saliceae</taxon>
        <taxon>Populus</taxon>
    </lineage>
</organism>
<comment type="caution">
    <text evidence="1">The sequence shown here is derived from an EMBL/GenBank/DDBJ whole genome shotgun (WGS) entry which is preliminary data.</text>
</comment>
<evidence type="ECO:0000313" key="2">
    <source>
        <dbReference type="Proteomes" id="UP000309997"/>
    </source>
</evidence>
<dbReference type="EMBL" id="RCHU02000019">
    <property type="protein sequence ID" value="KAL3564712.1"/>
    <property type="molecule type" value="Genomic_DNA"/>
</dbReference>
<proteinExistence type="predicted"/>
<name>A0ACC4AFQ7_POPAL</name>
<dbReference type="Proteomes" id="UP000309997">
    <property type="component" value="Unassembled WGS sequence"/>
</dbReference>
<keyword evidence="2" id="KW-1185">Reference proteome</keyword>
<sequence>MGAKLVQLNNQRRSVTIEGIVSEFQRGMKSSNIYTDIDSEEGAKIFKILETSAEREVLMAEMSPQQLASFASYQSKLEATRQLDMEKAIGKALQDAGLGEREVTEKGLVNKHFFHPYWRYKAIAVFFWGRISSSKISAEVVRALSALCPVLAFFVADSDVHSFPGAWEPPV</sequence>